<dbReference type="CDD" id="cd01562">
    <property type="entry name" value="Thr-dehyd"/>
    <property type="match status" value="1"/>
</dbReference>
<proteinExistence type="inferred from homology"/>
<dbReference type="OrthoDB" id="9811476at2"/>
<sequence length="325" mass="34999">MQIPTFQDVLRARQQIASYLPRTPLYSYPALNELLAAQVYVKHENYQPVGAFKVRGGVNLIARLTPEERARGVIAASTGNHGQSVAYAARLFGVKARIVVPEGANPGKVAAMRGMGAEVIFHGPTYDEAKSYCEELARQHGYRYIHSGDEPLLIAGVATLTLEILEDCPDLEVLIVPIGGGSGAAGACLVARTLNPGLRVIGVQSEAAPAAYESWRQRRLVTAPNRTLAEGLATGVSFALPQQILQEKLREFVLVSDEEILRAIAWMAELAHTLAEGAGAAALAAAYRLRDELQGKKVALVCSGGNVSLEQLQRALALRLQEQKQ</sequence>
<dbReference type="SUPFAM" id="SSF53686">
    <property type="entry name" value="Tryptophan synthase beta subunit-like PLP-dependent enzymes"/>
    <property type="match status" value="1"/>
</dbReference>
<dbReference type="InterPro" id="IPR001926">
    <property type="entry name" value="TrpB-like_PALP"/>
</dbReference>
<dbReference type="GO" id="GO:0009097">
    <property type="term" value="P:isoleucine biosynthetic process"/>
    <property type="evidence" value="ECO:0007669"/>
    <property type="project" value="TreeGrafter"/>
</dbReference>
<evidence type="ECO:0000256" key="3">
    <source>
        <dbReference type="ARBA" id="ARBA00010869"/>
    </source>
</evidence>
<organism evidence="10 11">
    <name type="scientific">Thermogemmatispora tikiterensis</name>
    <dbReference type="NCBI Taxonomy" id="1825093"/>
    <lineage>
        <taxon>Bacteria</taxon>
        <taxon>Bacillati</taxon>
        <taxon>Chloroflexota</taxon>
        <taxon>Ktedonobacteria</taxon>
        <taxon>Thermogemmatisporales</taxon>
        <taxon>Thermogemmatisporaceae</taxon>
        <taxon>Thermogemmatispora</taxon>
    </lineage>
</organism>
<name>A0A328VCU0_9CHLR</name>
<dbReference type="PANTHER" id="PTHR48078">
    <property type="entry name" value="THREONINE DEHYDRATASE, MITOCHONDRIAL-RELATED"/>
    <property type="match status" value="1"/>
</dbReference>
<comment type="caution">
    <text evidence="10">The sequence shown here is derived from an EMBL/GenBank/DDBJ whole genome shotgun (WGS) entry which is preliminary data.</text>
</comment>
<comment type="function">
    <text evidence="7">Catalyzes the anaerobic formation of alpha-ketobutyrate and ammonia from threonine in a two-step reaction. The first step involved a dehydration of threonine and a production of enamine intermediates (aminocrotonate), which tautomerizes to its imine form (iminobutyrate). Both intermediates are unstable and short-lived. The second step is the nonenzymatic hydrolysis of the enamine/imine intermediates to form 2-ketobutyrate and free ammonia. In the low water environment of the cell, the second step is accelerated by RidA.</text>
</comment>
<keyword evidence="6 10" id="KW-0456">Lyase</keyword>
<dbReference type="PANTHER" id="PTHR48078:SF7">
    <property type="entry name" value="BLL6502 PROTEIN"/>
    <property type="match status" value="1"/>
</dbReference>
<evidence type="ECO:0000256" key="8">
    <source>
        <dbReference type="ARBA" id="ARBA00031427"/>
    </source>
</evidence>
<feature type="domain" description="Tryptophan synthase beta chain-like PALP" evidence="9">
    <location>
        <begin position="21"/>
        <end position="304"/>
    </location>
</feature>
<accession>A0A328VCU0</accession>
<dbReference type="EC" id="4.3.1.19" evidence="4"/>
<comment type="cofactor">
    <cofactor evidence="2">
        <name>pyridoxal 5'-phosphate</name>
        <dbReference type="ChEBI" id="CHEBI:597326"/>
    </cofactor>
</comment>
<evidence type="ECO:0000313" key="10">
    <source>
        <dbReference type="EMBL" id="RAQ95556.1"/>
    </source>
</evidence>
<keyword evidence="11" id="KW-1185">Reference proteome</keyword>
<evidence type="ECO:0000256" key="2">
    <source>
        <dbReference type="ARBA" id="ARBA00001933"/>
    </source>
</evidence>
<dbReference type="Pfam" id="PF00291">
    <property type="entry name" value="PALP"/>
    <property type="match status" value="1"/>
</dbReference>
<dbReference type="EMBL" id="MCIF01000002">
    <property type="protein sequence ID" value="RAQ95556.1"/>
    <property type="molecule type" value="Genomic_DNA"/>
</dbReference>
<dbReference type="GO" id="GO:0004794">
    <property type="term" value="F:threonine deaminase activity"/>
    <property type="evidence" value="ECO:0007669"/>
    <property type="project" value="UniProtKB-EC"/>
</dbReference>
<keyword evidence="5" id="KW-0663">Pyridoxal phosphate</keyword>
<comment type="similarity">
    <text evidence="3">Belongs to the serine/threonine dehydratase family.</text>
</comment>
<dbReference type="InterPro" id="IPR050147">
    <property type="entry name" value="Ser/Thr_Dehydratase"/>
</dbReference>
<evidence type="ECO:0000256" key="4">
    <source>
        <dbReference type="ARBA" id="ARBA00012096"/>
    </source>
</evidence>
<evidence type="ECO:0000313" key="11">
    <source>
        <dbReference type="Proteomes" id="UP000248706"/>
    </source>
</evidence>
<reference evidence="10 11" key="1">
    <citation type="submission" date="2016-08" db="EMBL/GenBank/DDBJ databases">
        <title>Analysis of Carbohydrate Active Enzymes in Thermogemmatispora T81 Reveals Carbohydrate Degradation Ability.</title>
        <authorList>
            <person name="Tomazini A."/>
            <person name="Lal S."/>
            <person name="Stott M."/>
            <person name="Henrissat B."/>
            <person name="Polikarpov I."/>
            <person name="Sparling R."/>
            <person name="Levin D.B."/>
        </authorList>
    </citation>
    <scope>NUCLEOTIDE SEQUENCE [LARGE SCALE GENOMIC DNA]</scope>
    <source>
        <strain evidence="10 11">T81</strain>
    </source>
</reference>
<evidence type="ECO:0000256" key="5">
    <source>
        <dbReference type="ARBA" id="ARBA00022898"/>
    </source>
</evidence>
<evidence type="ECO:0000256" key="1">
    <source>
        <dbReference type="ARBA" id="ARBA00001274"/>
    </source>
</evidence>
<evidence type="ECO:0000256" key="6">
    <source>
        <dbReference type="ARBA" id="ARBA00023239"/>
    </source>
</evidence>
<gene>
    <name evidence="10" type="ORF">A4R35_08415</name>
</gene>
<dbReference type="GO" id="GO:0003941">
    <property type="term" value="F:L-serine ammonia-lyase activity"/>
    <property type="evidence" value="ECO:0007669"/>
    <property type="project" value="TreeGrafter"/>
</dbReference>
<dbReference type="GO" id="GO:0016846">
    <property type="term" value="F:carbon-sulfur lyase activity"/>
    <property type="evidence" value="ECO:0007669"/>
    <property type="project" value="UniProtKB-ARBA"/>
</dbReference>
<dbReference type="Proteomes" id="UP000248706">
    <property type="component" value="Unassembled WGS sequence"/>
</dbReference>
<protein>
    <recommendedName>
        <fullName evidence="4">threonine ammonia-lyase</fullName>
        <ecNumber evidence="4">4.3.1.19</ecNumber>
    </recommendedName>
    <alternativeName>
        <fullName evidence="8">Threonine deaminase</fullName>
    </alternativeName>
</protein>
<dbReference type="FunFam" id="3.40.50.1100:FF:000005">
    <property type="entry name" value="Threonine dehydratase catabolic"/>
    <property type="match status" value="1"/>
</dbReference>
<dbReference type="AlphaFoldDB" id="A0A328VCU0"/>
<dbReference type="InterPro" id="IPR036052">
    <property type="entry name" value="TrpB-like_PALP_sf"/>
</dbReference>
<evidence type="ECO:0000256" key="7">
    <source>
        <dbReference type="ARBA" id="ARBA00025527"/>
    </source>
</evidence>
<evidence type="ECO:0000259" key="9">
    <source>
        <dbReference type="Pfam" id="PF00291"/>
    </source>
</evidence>
<comment type="catalytic activity">
    <reaction evidence="1">
        <text>L-threonine = 2-oxobutanoate + NH4(+)</text>
        <dbReference type="Rhea" id="RHEA:22108"/>
        <dbReference type="ChEBI" id="CHEBI:16763"/>
        <dbReference type="ChEBI" id="CHEBI:28938"/>
        <dbReference type="ChEBI" id="CHEBI:57926"/>
        <dbReference type="EC" id="4.3.1.19"/>
    </reaction>
</comment>
<dbReference type="Gene3D" id="3.40.50.1100">
    <property type="match status" value="2"/>
</dbReference>
<dbReference type="GO" id="GO:0006565">
    <property type="term" value="P:L-serine catabolic process"/>
    <property type="evidence" value="ECO:0007669"/>
    <property type="project" value="TreeGrafter"/>
</dbReference>
<dbReference type="GO" id="GO:0006567">
    <property type="term" value="P:L-threonine catabolic process"/>
    <property type="evidence" value="ECO:0007669"/>
    <property type="project" value="TreeGrafter"/>
</dbReference>